<dbReference type="AlphaFoldDB" id="L7FMQ3"/>
<evidence type="ECO:0000256" key="2">
    <source>
        <dbReference type="SAM" id="MobiDB-lite"/>
    </source>
</evidence>
<name>L7FMQ3_ENTIV</name>
<feature type="coiled-coil region" evidence="1">
    <location>
        <begin position="345"/>
        <end position="379"/>
    </location>
</feature>
<evidence type="ECO:0000313" key="4">
    <source>
        <dbReference type="Proteomes" id="UP000014680"/>
    </source>
</evidence>
<keyword evidence="1" id="KW-0175">Coiled coil</keyword>
<feature type="compositionally biased region" description="Basic and acidic residues" evidence="2">
    <location>
        <begin position="197"/>
        <end position="219"/>
    </location>
</feature>
<dbReference type="EMBL" id="KB206391">
    <property type="protein sequence ID" value="ELP92213.1"/>
    <property type="molecule type" value="Genomic_DNA"/>
</dbReference>
<dbReference type="VEuPathDB" id="AmoebaDB:EIN_117770"/>
<dbReference type="KEGG" id="eiv:EIN_117770"/>
<feature type="region of interest" description="Disordered" evidence="2">
    <location>
        <begin position="286"/>
        <end position="321"/>
    </location>
</feature>
<accession>L7FMQ3</accession>
<evidence type="ECO:0000256" key="1">
    <source>
        <dbReference type="SAM" id="Coils"/>
    </source>
</evidence>
<keyword evidence="4" id="KW-1185">Reference proteome</keyword>
<feature type="compositionally biased region" description="Polar residues" evidence="2">
    <location>
        <begin position="114"/>
        <end position="145"/>
    </location>
</feature>
<reference evidence="3 4" key="1">
    <citation type="submission" date="2012-10" db="EMBL/GenBank/DDBJ databases">
        <authorList>
            <person name="Zafar N."/>
            <person name="Inman J."/>
            <person name="Hall N."/>
            <person name="Lorenzi H."/>
            <person name="Caler E."/>
        </authorList>
    </citation>
    <scope>NUCLEOTIDE SEQUENCE [LARGE SCALE GENOMIC DNA]</scope>
    <source>
        <strain evidence="3 4">IP1</strain>
    </source>
</reference>
<dbReference type="RefSeq" id="XP_004258984.1">
    <property type="nucleotide sequence ID" value="XM_004258936.1"/>
</dbReference>
<feature type="region of interest" description="Disordered" evidence="2">
    <location>
        <begin position="112"/>
        <end position="219"/>
    </location>
</feature>
<sequence length="461" mass="52330">MFVNPQQCIIPQVNSNTQSVRLIRLENRMDQLLTQSVSTHSQIGSLTNNIVILDSKLDFVTTLLNQMASKFSDLLIQNVNMKKSIDGLQSHFPTKTEKIDEVEKLPSKIEKVQNRVQQSAPTQCTKSPSPKLQPKQTHPFQQEVQRPNYPAKSPSPNTPKEQKKPSIPIRNTTKPTPSVPKNKKDDFAGLSFETEIGDIKKQQKDDNLSVKKKGDEEIKKVQTKLENVESDDKNSLLEIATDVKKKNNKKKKTESATLAGVKISEIPNIVPIPSVPNVPTISLVETKKSTKEEGSVVSHMNDKNISEQKDAKKDDKNRFIPTKDQIEQFTLERLKDTEKKHIDDYNTVRQNNDAKKSTIKKLKTEMKGITEETKKDEKEDNYHIIEQKEEKIEKIVEIPKIPQAKKEIQIPKIPVSNDEVNYCNETQQKVVLENNSMSSKIDKKPNKKISPVPVLPIISVI</sequence>
<proteinExistence type="predicted"/>
<evidence type="ECO:0000313" key="3">
    <source>
        <dbReference type="EMBL" id="ELP92213.1"/>
    </source>
</evidence>
<gene>
    <name evidence="3" type="ORF">EIN_117770</name>
</gene>
<dbReference type="GeneID" id="14891220"/>
<organism evidence="3 4">
    <name type="scientific">Entamoeba invadens IP1</name>
    <dbReference type="NCBI Taxonomy" id="370355"/>
    <lineage>
        <taxon>Eukaryota</taxon>
        <taxon>Amoebozoa</taxon>
        <taxon>Evosea</taxon>
        <taxon>Archamoebae</taxon>
        <taxon>Mastigamoebida</taxon>
        <taxon>Entamoebidae</taxon>
        <taxon>Entamoeba</taxon>
    </lineage>
</organism>
<dbReference type="Proteomes" id="UP000014680">
    <property type="component" value="Unassembled WGS sequence"/>
</dbReference>
<protein>
    <submittedName>
        <fullName evidence="3">Uncharacterized protein</fullName>
    </submittedName>
</protein>
<feature type="compositionally biased region" description="Basic and acidic residues" evidence="2">
    <location>
        <begin position="286"/>
        <end position="318"/>
    </location>
</feature>